<dbReference type="Gene3D" id="3.40.50.720">
    <property type="entry name" value="NAD(P)-binding Rossmann-like Domain"/>
    <property type="match status" value="1"/>
</dbReference>
<dbReference type="Pfam" id="PF13460">
    <property type="entry name" value="NAD_binding_10"/>
    <property type="match status" value="1"/>
</dbReference>
<dbReference type="AlphaFoldDB" id="A0A9N8N887"/>
<protein>
    <recommendedName>
        <fullName evidence="1">NAD(P)-binding domain-containing protein</fullName>
    </recommendedName>
</protein>
<keyword evidence="3" id="KW-1185">Reference proteome</keyword>
<proteinExistence type="predicted"/>
<organism evidence="2 3">
    <name type="scientific">Paraburkholderia domus</name>
    <dbReference type="NCBI Taxonomy" id="2793075"/>
    <lineage>
        <taxon>Bacteria</taxon>
        <taxon>Pseudomonadati</taxon>
        <taxon>Pseudomonadota</taxon>
        <taxon>Betaproteobacteria</taxon>
        <taxon>Burkholderiales</taxon>
        <taxon>Burkholderiaceae</taxon>
        <taxon>Paraburkholderia</taxon>
    </lineage>
</organism>
<reference evidence="2" key="1">
    <citation type="submission" date="2021-02" db="EMBL/GenBank/DDBJ databases">
        <authorList>
            <person name="Vanwijnsberghe S."/>
        </authorList>
    </citation>
    <scope>NUCLEOTIDE SEQUENCE</scope>
    <source>
        <strain evidence="2">R-70211</strain>
    </source>
</reference>
<evidence type="ECO:0000313" key="2">
    <source>
        <dbReference type="EMBL" id="CAE6964607.1"/>
    </source>
</evidence>
<dbReference type="EMBL" id="CAJNAS010000036">
    <property type="protein sequence ID" value="CAE6964607.1"/>
    <property type="molecule type" value="Genomic_DNA"/>
</dbReference>
<feature type="domain" description="NAD(P)-binding" evidence="1">
    <location>
        <begin position="12"/>
        <end position="189"/>
    </location>
</feature>
<dbReference type="Proteomes" id="UP000675121">
    <property type="component" value="Unassembled WGS sequence"/>
</dbReference>
<dbReference type="InterPro" id="IPR016040">
    <property type="entry name" value="NAD(P)-bd_dom"/>
</dbReference>
<comment type="caution">
    <text evidence="2">The sequence shown here is derived from an EMBL/GenBank/DDBJ whole genome shotgun (WGS) entry which is preliminary data.</text>
</comment>
<dbReference type="InterPro" id="IPR036291">
    <property type="entry name" value="NAD(P)-bd_dom_sf"/>
</dbReference>
<dbReference type="PANTHER" id="PTHR15020">
    <property type="entry name" value="FLAVIN REDUCTASE-RELATED"/>
    <property type="match status" value="1"/>
</dbReference>
<dbReference type="SUPFAM" id="SSF51735">
    <property type="entry name" value="NAD(P)-binding Rossmann-fold domains"/>
    <property type="match status" value="1"/>
</dbReference>
<evidence type="ECO:0000313" key="3">
    <source>
        <dbReference type="Proteomes" id="UP000675121"/>
    </source>
</evidence>
<dbReference type="CDD" id="cd05243">
    <property type="entry name" value="SDR_a5"/>
    <property type="match status" value="1"/>
</dbReference>
<accession>A0A9N8N887</accession>
<name>A0A9N8N887_9BURK</name>
<gene>
    <name evidence="2" type="ORF">R70211_07241</name>
</gene>
<evidence type="ECO:0000259" key="1">
    <source>
        <dbReference type="Pfam" id="PF13460"/>
    </source>
</evidence>
<dbReference type="RefSeq" id="WP_201084209.1">
    <property type="nucleotide sequence ID" value="NZ_CAJNAS010000036.1"/>
</dbReference>
<sequence>MNDHELTVLAVGATGSIGGHIIDEAISQGHKVRALVRNPGKLKQRPGLHIVVGDLTRQNSLLAAVESVDAIVFTHGTYGRPPDAEAVDYGGVRNVLAALGDKQVRIALMTTIAVTDRKGAHDWKRRAERLVRVSGHPYTIVRPGWFDYNDPDQLHLVFLQGDRRQSGTPRDGVVARRQIAKVLIRSLTSDAASRKTFELVAERGPQQEDFDPLFAALDADKIGALDAVHDATNMPLDQEPRQVLAALDNLAAI</sequence>
<dbReference type="PANTHER" id="PTHR15020:SF50">
    <property type="entry name" value="UPF0659 PROTEIN YMR090W"/>
    <property type="match status" value="1"/>
</dbReference>